<dbReference type="RefSeq" id="WP_066670953.1">
    <property type="nucleotide sequence ID" value="NZ_CP016171.1"/>
</dbReference>
<dbReference type="Proteomes" id="UP000092213">
    <property type="component" value="Chromosome"/>
</dbReference>
<evidence type="ECO:0000313" key="4">
    <source>
        <dbReference type="EMBL" id="ANN73121.1"/>
    </source>
</evidence>
<dbReference type="SUPFAM" id="SSF53850">
    <property type="entry name" value="Periplasmic binding protein-like II"/>
    <property type="match status" value="1"/>
</dbReference>
<protein>
    <recommendedName>
        <fullName evidence="3">Solute-binding protein family 3/N-terminal domain-containing protein</fullName>
    </recommendedName>
</protein>
<dbReference type="SMART" id="SM00062">
    <property type="entry name" value="PBPb"/>
    <property type="match status" value="1"/>
</dbReference>
<dbReference type="EMBL" id="CP016171">
    <property type="protein sequence ID" value="ANN73121.1"/>
    <property type="molecule type" value="Genomic_DNA"/>
</dbReference>
<sequence>MFTRRNAAAAALAVLAALQGCGHTSEQEKFDAAWADEKAVLIRQMLAPRGTLRAAMYQGSPTSFVQASPGDPPRGVGYELAEAFARQLGVPFEPKVYASNAEALRAVGSGQADFIFTDATPERARFLDFSPTVLDVQKSVLVVGKSRLKTLDDLRKPGLRIGVGAGSSTGEELKPVYPKARLVPVDTLANAVDMLASGKIDAFATNDAVLFEISGKLPGSRVLAGQWGVEHFAVGVPKGRLAGAQWIADFVQKAVADGLVQGAAQRARLRGGAQSQSGSRSRSQQSQSPSQPQPQSRPASQSLSQPLAHP</sequence>
<accession>A0A193G0Z0</accession>
<evidence type="ECO:0000256" key="1">
    <source>
        <dbReference type="ARBA" id="ARBA00022729"/>
    </source>
</evidence>
<dbReference type="PANTHER" id="PTHR35936">
    <property type="entry name" value="MEMBRANE-BOUND LYTIC MUREIN TRANSGLYCOSYLASE F"/>
    <property type="match status" value="1"/>
</dbReference>
<organism evidence="4 5">
    <name type="scientific">Bordetella bronchialis</name>
    <dbReference type="NCBI Taxonomy" id="463025"/>
    <lineage>
        <taxon>Bacteria</taxon>
        <taxon>Pseudomonadati</taxon>
        <taxon>Pseudomonadota</taxon>
        <taxon>Betaproteobacteria</taxon>
        <taxon>Burkholderiales</taxon>
        <taxon>Alcaligenaceae</taxon>
        <taxon>Bordetella</taxon>
    </lineage>
</organism>
<dbReference type="AlphaFoldDB" id="A0A193G0Z0"/>
<reference evidence="4 5" key="1">
    <citation type="submission" date="2016-06" db="EMBL/GenBank/DDBJ databases">
        <title>Complete genome sequences of Bordetella bronchialis and Bordetella flabilis.</title>
        <authorList>
            <person name="LiPuma J.J."/>
            <person name="Spilker T."/>
        </authorList>
    </citation>
    <scope>NUCLEOTIDE SEQUENCE [LARGE SCALE GENOMIC DNA]</scope>
    <source>
        <strain evidence="4 5">AU17976</strain>
    </source>
</reference>
<name>A0A193G0Z0_9BORD</name>
<evidence type="ECO:0000256" key="2">
    <source>
        <dbReference type="SAM" id="MobiDB-lite"/>
    </source>
</evidence>
<feature type="domain" description="Solute-binding protein family 3/N-terminal" evidence="3">
    <location>
        <begin position="51"/>
        <end position="271"/>
    </location>
</feature>
<dbReference type="Pfam" id="PF00497">
    <property type="entry name" value="SBP_bac_3"/>
    <property type="match status" value="1"/>
</dbReference>
<feature type="region of interest" description="Disordered" evidence="2">
    <location>
        <begin position="266"/>
        <end position="310"/>
    </location>
</feature>
<proteinExistence type="predicted"/>
<evidence type="ECO:0000259" key="3">
    <source>
        <dbReference type="SMART" id="SM00062"/>
    </source>
</evidence>
<gene>
    <name evidence="4" type="ORF">BAU08_18815</name>
</gene>
<dbReference type="PROSITE" id="PS51257">
    <property type="entry name" value="PROKAR_LIPOPROTEIN"/>
    <property type="match status" value="1"/>
</dbReference>
<evidence type="ECO:0000313" key="5">
    <source>
        <dbReference type="Proteomes" id="UP000092213"/>
    </source>
</evidence>
<dbReference type="Gene3D" id="3.40.190.10">
    <property type="entry name" value="Periplasmic binding protein-like II"/>
    <property type="match status" value="2"/>
</dbReference>
<dbReference type="STRING" id="463025.BAU08_18815"/>
<keyword evidence="1" id="KW-0732">Signal</keyword>
<dbReference type="InterPro" id="IPR001638">
    <property type="entry name" value="Solute-binding_3/MltF_N"/>
</dbReference>
<dbReference type="PANTHER" id="PTHR35936:SF17">
    <property type="entry name" value="ARGININE-BINDING EXTRACELLULAR PROTEIN ARTP"/>
    <property type="match status" value="1"/>
</dbReference>